<dbReference type="GO" id="GO:0016020">
    <property type="term" value="C:membrane"/>
    <property type="evidence" value="ECO:0007669"/>
    <property type="project" value="InterPro"/>
</dbReference>
<dbReference type="InterPro" id="IPR058791">
    <property type="entry name" value="3HB_CusB"/>
</dbReference>
<reference evidence="7 8" key="1">
    <citation type="submission" date="2020-04" db="EMBL/GenBank/DDBJ databases">
        <title>Thalassotalea sp. M1531, isolated from the surface of marine red alga.</title>
        <authorList>
            <person name="Pang L."/>
            <person name="Lu D.-C."/>
        </authorList>
    </citation>
    <scope>NUCLEOTIDE SEQUENCE [LARGE SCALE GENOMIC DNA]</scope>
    <source>
        <strain evidence="7 8">M1531</strain>
    </source>
</reference>
<dbReference type="Pfam" id="PF25919">
    <property type="entry name" value="BSH_CusB"/>
    <property type="match status" value="1"/>
</dbReference>
<feature type="domain" description="CusB-like barrel-sandwich hybrid" evidence="5">
    <location>
        <begin position="125"/>
        <end position="239"/>
    </location>
</feature>
<dbReference type="InterPro" id="IPR051909">
    <property type="entry name" value="MFP_Cation_Efflux"/>
</dbReference>
<dbReference type="GO" id="GO:0015679">
    <property type="term" value="P:plasma membrane copper ion transport"/>
    <property type="evidence" value="ECO:0007669"/>
    <property type="project" value="TreeGrafter"/>
</dbReference>
<dbReference type="InterPro" id="IPR058792">
    <property type="entry name" value="Beta-barrel_RND_2"/>
</dbReference>
<dbReference type="FunFam" id="2.40.30.170:FF:000010">
    <property type="entry name" value="Efflux RND transporter periplasmic adaptor subunit"/>
    <property type="match status" value="1"/>
</dbReference>
<dbReference type="EMBL" id="JABBXH010000001">
    <property type="protein sequence ID" value="NMP30694.1"/>
    <property type="molecule type" value="Genomic_DNA"/>
</dbReference>
<dbReference type="Pfam" id="PF25954">
    <property type="entry name" value="Beta-barrel_RND_2"/>
    <property type="match status" value="1"/>
</dbReference>
<dbReference type="GO" id="GO:0030288">
    <property type="term" value="C:outer membrane-bounded periplasmic space"/>
    <property type="evidence" value="ECO:0007669"/>
    <property type="project" value="TreeGrafter"/>
</dbReference>
<accession>A0A7Y0Q551</accession>
<feature type="domain" description="CusB-like beta-barrel" evidence="6">
    <location>
        <begin position="244"/>
        <end position="320"/>
    </location>
</feature>
<dbReference type="GO" id="GO:0046914">
    <property type="term" value="F:transition metal ion binding"/>
    <property type="evidence" value="ECO:0007669"/>
    <property type="project" value="TreeGrafter"/>
</dbReference>
<dbReference type="Gene3D" id="2.40.50.100">
    <property type="match status" value="1"/>
</dbReference>
<evidence type="ECO:0000256" key="1">
    <source>
        <dbReference type="ARBA" id="ARBA00009477"/>
    </source>
</evidence>
<dbReference type="Gene3D" id="6.10.140.730">
    <property type="match status" value="1"/>
</dbReference>
<evidence type="ECO:0000256" key="2">
    <source>
        <dbReference type="ARBA" id="ARBA00022448"/>
    </source>
</evidence>
<evidence type="ECO:0000313" key="7">
    <source>
        <dbReference type="EMBL" id="NMP30694.1"/>
    </source>
</evidence>
<dbReference type="SUPFAM" id="SSF111369">
    <property type="entry name" value="HlyD-like secretion proteins"/>
    <property type="match status" value="1"/>
</dbReference>
<dbReference type="Proteomes" id="UP000568664">
    <property type="component" value="Unassembled WGS sequence"/>
</dbReference>
<dbReference type="PANTHER" id="PTHR30097:SF15">
    <property type="entry name" value="CATION EFFLUX SYSTEM PROTEIN CUSB"/>
    <property type="match status" value="1"/>
</dbReference>
<dbReference type="NCBIfam" id="TIGR01730">
    <property type="entry name" value="RND_mfp"/>
    <property type="match status" value="1"/>
</dbReference>
<evidence type="ECO:0000259" key="6">
    <source>
        <dbReference type="Pfam" id="PF25954"/>
    </source>
</evidence>
<dbReference type="GO" id="GO:0022857">
    <property type="term" value="F:transmembrane transporter activity"/>
    <property type="evidence" value="ECO:0007669"/>
    <property type="project" value="InterPro"/>
</dbReference>
<dbReference type="Pfam" id="PF11604">
    <property type="entry name" value="CusF_Ec"/>
    <property type="match status" value="1"/>
</dbReference>
<dbReference type="Pfam" id="PF25869">
    <property type="entry name" value="3HB_CusB"/>
    <property type="match status" value="1"/>
</dbReference>
<dbReference type="InterPro" id="IPR045800">
    <property type="entry name" value="HMBD"/>
</dbReference>
<keyword evidence="2" id="KW-0813">Transport</keyword>
<protein>
    <submittedName>
        <fullName evidence="7">Efflux RND transporter periplasmic adaptor subunit</fullName>
    </submittedName>
</protein>
<comment type="caution">
    <text evidence="7">The sequence shown here is derived from an EMBL/GenBank/DDBJ whole genome shotgun (WGS) entry which is preliminary data.</text>
</comment>
<feature type="domain" description="CusB-like three alpha-helical bundle" evidence="4">
    <location>
        <begin position="159"/>
        <end position="206"/>
    </location>
</feature>
<dbReference type="PANTHER" id="PTHR30097">
    <property type="entry name" value="CATION EFFLUX SYSTEM PROTEIN CUSB"/>
    <property type="match status" value="1"/>
</dbReference>
<evidence type="ECO:0000259" key="5">
    <source>
        <dbReference type="Pfam" id="PF25919"/>
    </source>
</evidence>
<dbReference type="Gene3D" id="2.40.30.170">
    <property type="match status" value="1"/>
</dbReference>
<evidence type="ECO:0000259" key="4">
    <source>
        <dbReference type="Pfam" id="PF25869"/>
    </source>
</evidence>
<dbReference type="InterPro" id="IPR021647">
    <property type="entry name" value="CusF_Ec"/>
</dbReference>
<dbReference type="Gene3D" id="2.40.420.20">
    <property type="match status" value="1"/>
</dbReference>
<dbReference type="GO" id="GO:0060003">
    <property type="term" value="P:copper ion export"/>
    <property type="evidence" value="ECO:0007669"/>
    <property type="project" value="TreeGrafter"/>
</dbReference>
<sequence>MNTLVLVVIAAILGAAASYFFIGQQNGSSSIDELQNSQEQKPLYWVAPMDANFRRDQPGKSPMGMDLVPVYQEDNSEFDDAGVVSISPGVVQNLGVRTAKVTLGKLKPEINTIGVVRYDEERLIHVHPRIAGWLEKLYVKATGEHVEQGAPLYELYSPELVNAQEEYLLAVSSNEKRLVDAAKSRLEALHIPSSTIEQLHKTKQVKQYVLFTAPQSGVIENLNIREGFYVQPDTTLLSIGDLSQVWVEAQVLERDAPFVSVDDKVTMQLDYLPSRLWSGKVDYIYPSLDPQQRTLRVRLRFNNQELVLKPNMYATVTIHQSPRMSQLLLPKAALIRTGHQQRVVVALEQGKYKSVEVETAAFDDDYIVVTSGVELNDEVVISAQFLLDSESSIASDFRRFGQDNSNTMEDESTEVSRARVKGVVQALETTSRVVTIAREAIEKWQRPAATMEFMLADDIDLTMLSKGSEIDFTFEISDGEFTVTTLHAHSMPTHQH</sequence>
<dbReference type="InterPro" id="IPR058790">
    <property type="entry name" value="BSH_CusB"/>
</dbReference>
<evidence type="ECO:0000259" key="3">
    <source>
        <dbReference type="Pfam" id="PF19335"/>
    </source>
</evidence>
<dbReference type="AlphaFoldDB" id="A0A7Y0Q551"/>
<dbReference type="InterPro" id="IPR042230">
    <property type="entry name" value="CusF_sf"/>
</dbReference>
<dbReference type="Pfam" id="PF19335">
    <property type="entry name" value="HMBD"/>
    <property type="match status" value="1"/>
</dbReference>
<proteinExistence type="inferred from homology"/>
<dbReference type="InterPro" id="IPR006143">
    <property type="entry name" value="RND_pump_MFP"/>
</dbReference>
<evidence type="ECO:0000313" key="8">
    <source>
        <dbReference type="Proteomes" id="UP000568664"/>
    </source>
</evidence>
<organism evidence="7 8">
    <name type="scientific">Thalassotalea algicola</name>
    <dbReference type="NCBI Taxonomy" id="2716224"/>
    <lineage>
        <taxon>Bacteria</taxon>
        <taxon>Pseudomonadati</taxon>
        <taxon>Pseudomonadota</taxon>
        <taxon>Gammaproteobacteria</taxon>
        <taxon>Alteromonadales</taxon>
        <taxon>Colwelliaceae</taxon>
        <taxon>Thalassotalea</taxon>
    </lineage>
</organism>
<gene>
    <name evidence="7" type="ORF">HII17_03880</name>
</gene>
<dbReference type="Gene3D" id="2.40.50.320">
    <property type="entry name" value="Copper binding periplasmic protein CusF"/>
    <property type="match status" value="1"/>
</dbReference>
<feature type="domain" description="Heavy metal binding" evidence="3">
    <location>
        <begin position="44"/>
        <end position="70"/>
    </location>
</feature>
<keyword evidence="8" id="KW-1185">Reference proteome</keyword>
<comment type="similarity">
    <text evidence="1">Belongs to the membrane fusion protein (MFP) (TC 8.A.1) family.</text>
</comment>
<name>A0A7Y0Q551_9GAMM</name>